<dbReference type="AlphaFoldDB" id="A0A061GAV3"/>
<dbReference type="Gramene" id="EOY26272">
    <property type="protein sequence ID" value="EOY26272"/>
    <property type="gene ID" value="TCM_027749"/>
</dbReference>
<dbReference type="HOGENOM" id="CLU_2150475_0_0_1"/>
<dbReference type="EMBL" id="CM001884">
    <property type="protein sequence ID" value="EOY26272.1"/>
    <property type="molecule type" value="Genomic_DNA"/>
</dbReference>
<accession>A0A061GAV3</accession>
<name>A0A061GAV3_THECC</name>
<proteinExistence type="predicted"/>
<gene>
    <name evidence="1" type="ORF">TCM_027749</name>
</gene>
<sequence>MSPHNGENVVNVVNNTNENGRNGKSTIDPFLNTANPSIVGNSVTTTPLTITHGFIIKEELEKLLDQKNKSLNFLGFDLKLLYFARVVKVCVQGMFDEYRRIWKTYLFLLLPL</sequence>
<protein>
    <submittedName>
        <fullName evidence="1">H0502G05.11 protein, putative</fullName>
    </submittedName>
</protein>
<evidence type="ECO:0000313" key="1">
    <source>
        <dbReference type="EMBL" id="EOY26272.1"/>
    </source>
</evidence>
<keyword evidence="2" id="KW-1185">Reference proteome</keyword>
<dbReference type="Proteomes" id="UP000026915">
    <property type="component" value="Chromosome 6"/>
</dbReference>
<organism evidence="1 2">
    <name type="scientific">Theobroma cacao</name>
    <name type="common">Cacao</name>
    <name type="synonym">Cocoa</name>
    <dbReference type="NCBI Taxonomy" id="3641"/>
    <lineage>
        <taxon>Eukaryota</taxon>
        <taxon>Viridiplantae</taxon>
        <taxon>Streptophyta</taxon>
        <taxon>Embryophyta</taxon>
        <taxon>Tracheophyta</taxon>
        <taxon>Spermatophyta</taxon>
        <taxon>Magnoliopsida</taxon>
        <taxon>eudicotyledons</taxon>
        <taxon>Gunneridae</taxon>
        <taxon>Pentapetalae</taxon>
        <taxon>rosids</taxon>
        <taxon>malvids</taxon>
        <taxon>Malvales</taxon>
        <taxon>Malvaceae</taxon>
        <taxon>Byttnerioideae</taxon>
        <taxon>Theobroma</taxon>
    </lineage>
</organism>
<dbReference type="InParanoid" id="A0A061GAV3"/>
<evidence type="ECO:0000313" key="2">
    <source>
        <dbReference type="Proteomes" id="UP000026915"/>
    </source>
</evidence>
<reference evidence="1 2" key="1">
    <citation type="journal article" date="2013" name="Genome Biol.">
        <title>The genome sequence of the most widely cultivated cacao type and its use to identify candidate genes regulating pod color.</title>
        <authorList>
            <person name="Motamayor J.C."/>
            <person name="Mockaitis K."/>
            <person name="Schmutz J."/>
            <person name="Haiminen N."/>
            <person name="Iii D.L."/>
            <person name="Cornejo O."/>
            <person name="Findley S.D."/>
            <person name="Zheng P."/>
            <person name="Utro F."/>
            <person name="Royaert S."/>
            <person name="Saski C."/>
            <person name="Jenkins J."/>
            <person name="Podicheti R."/>
            <person name="Zhao M."/>
            <person name="Scheffler B.E."/>
            <person name="Stack J.C."/>
            <person name="Feltus F.A."/>
            <person name="Mustiga G.M."/>
            <person name="Amores F."/>
            <person name="Phillips W."/>
            <person name="Marelli J.P."/>
            <person name="May G.D."/>
            <person name="Shapiro H."/>
            <person name="Ma J."/>
            <person name="Bustamante C.D."/>
            <person name="Schnell R.J."/>
            <person name="Main D."/>
            <person name="Gilbert D."/>
            <person name="Parida L."/>
            <person name="Kuhn D.N."/>
        </authorList>
    </citation>
    <scope>NUCLEOTIDE SEQUENCE [LARGE SCALE GENOMIC DNA]</scope>
    <source>
        <strain evidence="2">cv. Matina 1-6</strain>
    </source>
</reference>